<dbReference type="GO" id="GO:0005778">
    <property type="term" value="C:peroxisomal membrane"/>
    <property type="evidence" value="ECO:0007669"/>
    <property type="project" value="TreeGrafter"/>
</dbReference>
<dbReference type="CDD" id="cd03223">
    <property type="entry name" value="ABCD_peroxisomal_ALDP"/>
    <property type="match status" value="1"/>
</dbReference>
<keyword evidence="7 8" id="KW-0472">Membrane</keyword>
<organism evidence="11 12">
    <name type="scientific">Artemia franciscana</name>
    <name type="common">Brine shrimp</name>
    <name type="synonym">Artemia sanfranciscana</name>
    <dbReference type="NCBI Taxonomy" id="6661"/>
    <lineage>
        <taxon>Eukaryota</taxon>
        <taxon>Metazoa</taxon>
        <taxon>Ecdysozoa</taxon>
        <taxon>Arthropoda</taxon>
        <taxon>Crustacea</taxon>
        <taxon>Branchiopoda</taxon>
        <taxon>Anostraca</taxon>
        <taxon>Artemiidae</taxon>
        <taxon>Artemia</taxon>
    </lineage>
</organism>
<feature type="transmembrane region" description="Helical" evidence="8">
    <location>
        <begin position="70"/>
        <end position="87"/>
    </location>
</feature>
<evidence type="ECO:0000313" key="12">
    <source>
        <dbReference type="Proteomes" id="UP001187531"/>
    </source>
</evidence>
<feature type="transmembrane region" description="Helical" evidence="8">
    <location>
        <begin position="145"/>
        <end position="167"/>
    </location>
</feature>
<dbReference type="InterPro" id="IPR003593">
    <property type="entry name" value="AAA+_ATPase"/>
</dbReference>
<dbReference type="SMART" id="SM00382">
    <property type="entry name" value="AAA"/>
    <property type="match status" value="1"/>
</dbReference>
<evidence type="ECO:0000256" key="2">
    <source>
        <dbReference type="ARBA" id="ARBA00022448"/>
    </source>
</evidence>
<dbReference type="SUPFAM" id="SSF90123">
    <property type="entry name" value="ABC transporter transmembrane region"/>
    <property type="match status" value="1"/>
</dbReference>
<dbReference type="EMBL" id="JAVRJZ010000078">
    <property type="protein sequence ID" value="KAK2703700.1"/>
    <property type="molecule type" value="Genomic_DNA"/>
</dbReference>
<keyword evidence="2" id="KW-0813">Transport</keyword>
<gene>
    <name evidence="11" type="ORF">QYM36_017859</name>
</gene>
<accession>A0AA88H7Q3</accession>
<dbReference type="SUPFAM" id="SSF52540">
    <property type="entry name" value="P-loop containing nucleoside triphosphate hydrolases"/>
    <property type="match status" value="1"/>
</dbReference>
<dbReference type="PROSITE" id="PS50893">
    <property type="entry name" value="ABC_TRANSPORTER_2"/>
    <property type="match status" value="1"/>
</dbReference>
<dbReference type="GO" id="GO:0007031">
    <property type="term" value="P:peroxisome organization"/>
    <property type="evidence" value="ECO:0007669"/>
    <property type="project" value="TreeGrafter"/>
</dbReference>
<dbReference type="GO" id="GO:0016887">
    <property type="term" value="F:ATP hydrolysis activity"/>
    <property type="evidence" value="ECO:0007669"/>
    <property type="project" value="InterPro"/>
</dbReference>
<dbReference type="GO" id="GO:0042760">
    <property type="term" value="P:very long-chain fatty acid catabolic process"/>
    <property type="evidence" value="ECO:0007669"/>
    <property type="project" value="TreeGrafter"/>
</dbReference>
<dbReference type="EMBL" id="JAVRJZ010000078">
    <property type="protein sequence ID" value="KAK2703699.1"/>
    <property type="molecule type" value="Genomic_DNA"/>
</dbReference>
<feature type="transmembrane region" description="Helical" evidence="8">
    <location>
        <begin position="26"/>
        <end position="50"/>
    </location>
</feature>
<comment type="caution">
    <text evidence="11">The sequence shown here is derived from an EMBL/GenBank/DDBJ whole genome shotgun (WGS) entry which is preliminary data.</text>
</comment>
<name>A0AA88H7Q3_ARTSF</name>
<evidence type="ECO:0000256" key="1">
    <source>
        <dbReference type="ARBA" id="ARBA00008575"/>
    </source>
</evidence>
<keyword evidence="12" id="KW-1185">Reference proteome</keyword>
<dbReference type="Pfam" id="PF06472">
    <property type="entry name" value="ABC_membrane_2"/>
    <property type="match status" value="1"/>
</dbReference>
<dbReference type="InterPro" id="IPR050835">
    <property type="entry name" value="ABC_transporter_sub-D"/>
</dbReference>
<dbReference type="GO" id="GO:0015910">
    <property type="term" value="P:long-chain fatty acid import into peroxisome"/>
    <property type="evidence" value="ECO:0007669"/>
    <property type="project" value="TreeGrafter"/>
</dbReference>
<dbReference type="PROSITE" id="PS50929">
    <property type="entry name" value="ABC_TM1F"/>
    <property type="match status" value="1"/>
</dbReference>
<evidence type="ECO:0000256" key="5">
    <source>
        <dbReference type="ARBA" id="ARBA00022840"/>
    </source>
</evidence>
<dbReference type="GO" id="GO:0005524">
    <property type="term" value="F:ATP binding"/>
    <property type="evidence" value="ECO:0007669"/>
    <property type="project" value="UniProtKB-KW"/>
</dbReference>
<reference evidence="11" key="1">
    <citation type="submission" date="2023-07" db="EMBL/GenBank/DDBJ databases">
        <title>Chromosome-level genome assembly of Artemia franciscana.</title>
        <authorList>
            <person name="Jo E."/>
        </authorList>
    </citation>
    <scope>NUCLEOTIDE SEQUENCE</scope>
    <source>
        <tissue evidence="11">Whole body</tissue>
    </source>
</reference>
<dbReference type="Proteomes" id="UP001187531">
    <property type="component" value="Unassembled WGS sequence"/>
</dbReference>
<dbReference type="Gene3D" id="3.40.50.300">
    <property type="entry name" value="P-loop containing nucleotide triphosphate hydrolases"/>
    <property type="match status" value="1"/>
</dbReference>
<dbReference type="PANTHER" id="PTHR11384:SF59">
    <property type="entry name" value="LYSOSOMAL COBALAMIN TRANSPORTER ABCD4"/>
    <property type="match status" value="1"/>
</dbReference>
<evidence type="ECO:0000313" key="11">
    <source>
        <dbReference type="EMBL" id="KAK2703700.1"/>
    </source>
</evidence>
<dbReference type="GO" id="GO:0006635">
    <property type="term" value="P:fatty acid beta-oxidation"/>
    <property type="evidence" value="ECO:0007669"/>
    <property type="project" value="TreeGrafter"/>
</dbReference>
<dbReference type="InterPro" id="IPR027417">
    <property type="entry name" value="P-loop_NTPase"/>
</dbReference>
<protein>
    <recommendedName>
        <fullName evidence="13">ATP-binding cassette sub-family D member 4</fullName>
    </recommendedName>
</protein>
<dbReference type="GO" id="GO:0005324">
    <property type="term" value="F:long-chain fatty acid transmembrane transporter activity"/>
    <property type="evidence" value="ECO:0007669"/>
    <property type="project" value="TreeGrafter"/>
</dbReference>
<evidence type="ECO:0000256" key="8">
    <source>
        <dbReference type="SAM" id="Phobius"/>
    </source>
</evidence>
<dbReference type="AlphaFoldDB" id="A0AA88H7Q3"/>
<sequence>MVGENGFDIRFIRRFYRIQKIIFPRLLSPTVALFSTLLFLNLLEQVVIYFVGLVPSRFYKVLGDKDLEAFQVQTAISLGIILSISFVKSTKSFVKDILALSWRRLLTQQIHAKYFLDIQYYKLNVLNKELDNPDQRTTQDVRTFCTLYGTVISAVIIAPFTIAYYSYSAYTRTGWIGPTASFIFFLIGTMVNKLLMSPIVSLVVAQEGKEGDFRFKHMQIRSNAESLAFHDGADIELDKCDSRLERLLKVSSRLINRQYLLNSAINCFDYIGSILSYLVIAVPIFTGVYDDLDASSLSAVISENAFVCIYLISTFSSLVDLSNQFAGLAGVTHRIAELLEVLAHDSGAKKTDSIESIESTSDGDQPLCGDKSSALSNPRLMISSSDEARIELSNVSFSVPNGKEMLVEGLNLCLKTGQNILITGSSSSGKSSVLRVLRGLWKPKEGTIFTSLPIKNGIFYLPQKAYFTNGSFREQIAYPDRISEHEAFKGNDDQIVEYIRMTKMEPVLERAGGLDGDVDWNWYDVLSPGEMQRIAFIRLFYHRPQLAFLDEATSAISVDMEEILYKEALKLGITLISVGHRDTLKQYHDFVLRIEGDGKWTFGSL</sequence>
<dbReference type="Pfam" id="PF00005">
    <property type="entry name" value="ABC_tran"/>
    <property type="match status" value="1"/>
</dbReference>
<keyword evidence="5" id="KW-0067">ATP-binding</keyword>
<evidence type="ECO:0000256" key="3">
    <source>
        <dbReference type="ARBA" id="ARBA00022692"/>
    </source>
</evidence>
<keyword evidence="6 8" id="KW-1133">Transmembrane helix</keyword>
<dbReference type="InterPro" id="IPR011527">
    <property type="entry name" value="ABC1_TM_dom"/>
</dbReference>
<keyword evidence="4" id="KW-0547">Nucleotide-binding</keyword>
<feature type="transmembrane region" description="Helical" evidence="8">
    <location>
        <begin position="259"/>
        <end position="285"/>
    </location>
</feature>
<dbReference type="PANTHER" id="PTHR11384">
    <property type="entry name" value="ATP-BINDING CASSETTE, SUB-FAMILY D MEMBER"/>
    <property type="match status" value="1"/>
</dbReference>
<dbReference type="InterPro" id="IPR036640">
    <property type="entry name" value="ABC1_TM_sf"/>
</dbReference>
<evidence type="ECO:0000256" key="7">
    <source>
        <dbReference type="ARBA" id="ARBA00023136"/>
    </source>
</evidence>
<keyword evidence="3 8" id="KW-0812">Transmembrane</keyword>
<proteinExistence type="inferred from homology"/>
<evidence type="ECO:0008006" key="13">
    <source>
        <dbReference type="Google" id="ProtNLM"/>
    </source>
</evidence>
<dbReference type="Gene3D" id="1.20.1560.10">
    <property type="entry name" value="ABC transporter type 1, transmembrane domain"/>
    <property type="match status" value="1"/>
</dbReference>
<dbReference type="InterPro" id="IPR003439">
    <property type="entry name" value="ABC_transporter-like_ATP-bd"/>
</dbReference>
<comment type="similarity">
    <text evidence="1">Belongs to the ABC transporter superfamily. ABCD family. Peroxisomal fatty acyl CoA transporter (TC 3.A.1.203) subfamily.</text>
</comment>
<evidence type="ECO:0000256" key="4">
    <source>
        <dbReference type="ARBA" id="ARBA00022741"/>
    </source>
</evidence>
<evidence type="ECO:0000256" key="6">
    <source>
        <dbReference type="ARBA" id="ARBA00022989"/>
    </source>
</evidence>
<dbReference type="InterPro" id="IPR017871">
    <property type="entry name" value="ABC_transporter-like_CS"/>
</dbReference>
<evidence type="ECO:0000259" key="10">
    <source>
        <dbReference type="PROSITE" id="PS50929"/>
    </source>
</evidence>
<feature type="domain" description="ABC transmembrane type-1" evidence="10">
    <location>
        <begin position="31"/>
        <end position="302"/>
    </location>
</feature>
<evidence type="ECO:0000259" key="9">
    <source>
        <dbReference type="PROSITE" id="PS50893"/>
    </source>
</evidence>
<dbReference type="GO" id="GO:0140359">
    <property type="term" value="F:ABC-type transporter activity"/>
    <property type="evidence" value="ECO:0007669"/>
    <property type="project" value="InterPro"/>
</dbReference>
<feature type="domain" description="ABC transporter" evidence="9">
    <location>
        <begin position="390"/>
        <end position="605"/>
    </location>
</feature>
<dbReference type="PROSITE" id="PS00211">
    <property type="entry name" value="ABC_TRANSPORTER_1"/>
    <property type="match status" value="1"/>
</dbReference>